<sequence length="242" mass="25659">MANWHRPWKPAARKVEVFVPSGPGRPVGETVKPSPNPNQSTRTGQSVSSDAKPSSSCAAAAAAAPAANSPSSAPKRDTTTTTTTATMTTTTENYILRPDPTRARAGVCQDVHQTAGQSALEQKGSAQDGWNIEEMSTTTTTTDERTYSARMERAMDSRPVSKVSSVPDPGTRTSRANGTRRDMFVLVCILPSLKEHEGEENDDDDDGGSNGARKIEYGKAAANLEGDAGLQTIINVCPPRNA</sequence>
<protein>
    <submittedName>
        <fullName evidence="2">Uncharacterized protein</fullName>
    </submittedName>
</protein>
<feature type="region of interest" description="Disordered" evidence="1">
    <location>
        <begin position="195"/>
        <end position="214"/>
    </location>
</feature>
<accession>A0A182JDI7</accession>
<feature type="compositionally biased region" description="Basic residues" evidence="1">
    <location>
        <begin position="1"/>
        <end position="12"/>
    </location>
</feature>
<proteinExistence type="predicted"/>
<feature type="compositionally biased region" description="Low complexity" evidence="1">
    <location>
        <begin position="46"/>
        <end position="91"/>
    </location>
</feature>
<reference evidence="2" key="1">
    <citation type="submission" date="2022-08" db="UniProtKB">
        <authorList>
            <consortium name="EnsemblMetazoa"/>
        </authorList>
    </citation>
    <scope>IDENTIFICATION</scope>
    <source>
        <strain evidence="2">EBRO</strain>
    </source>
</reference>
<name>A0A182JDI7_ANOAO</name>
<feature type="compositionally biased region" description="Acidic residues" evidence="1">
    <location>
        <begin position="198"/>
        <end position="207"/>
    </location>
</feature>
<feature type="region of interest" description="Disordered" evidence="1">
    <location>
        <begin position="1"/>
        <end position="100"/>
    </location>
</feature>
<dbReference type="EnsemblMetazoa" id="AATE016043-RA">
    <property type="protein sequence ID" value="AATE016043-PA.1"/>
    <property type="gene ID" value="AATE016043"/>
</dbReference>
<dbReference type="VEuPathDB" id="VectorBase:AATE016043"/>
<evidence type="ECO:0000313" key="2">
    <source>
        <dbReference type="EnsemblMetazoa" id="AATE016043-PA.1"/>
    </source>
</evidence>
<feature type="region of interest" description="Disordered" evidence="1">
    <location>
        <begin position="154"/>
        <end position="178"/>
    </location>
</feature>
<dbReference type="AlphaFoldDB" id="A0A182JDI7"/>
<evidence type="ECO:0000256" key="1">
    <source>
        <dbReference type="SAM" id="MobiDB-lite"/>
    </source>
</evidence>
<organism evidence="2">
    <name type="scientific">Anopheles atroparvus</name>
    <name type="common">European mosquito</name>
    <dbReference type="NCBI Taxonomy" id="41427"/>
    <lineage>
        <taxon>Eukaryota</taxon>
        <taxon>Metazoa</taxon>
        <taxon>Ecdysozoa</taxon>
        <taxon>Arthropoda</taxon>
        <taxon>Hexapoda</taxon>
        <taxon>Insecta</taxon>
        <taxon>Pterygota</taxon>
        <taxon>Neoptera</taxon>
        <taxon>Endopterygota</taxon>
        <taxon>Diptera</taxon>
        <taxon>Nematocera</taxon>
        <taxon>Culicoidea</taxon>
        <taxon>Culicidae</taxon>
        <taxon>Anophelinae</taxon>
        <taxon>Anopheles</taxon>
    </lineage>
</organism>